<dbReference type="EMBL" id="JPWV03000463">
    <property type="protein sequence ID" value="KAG2510801.1"/>
    <property type="molecule type" value="Genomic_DNA"/>
</dbReference>
<dbReference type="AlphaFoldDB" id="A0A8T0LLK9"/>
<name>A0A8T0LLK9_9STRA</name>
<evidence type="ECO:0000313" key="3">
    <source>
        <dbReference type="Proteomes" id="UP000785171"/>
    </source>
</evidence>
<sequence length="695" mass="79304">MEDNKSLTKRVMQSDSSYRVALRAFNELRSRGEKLEEKKYLSLLYKASREGRYKRVWECYKAFQEDERLEQVKRPPISPTTWPKLTSAKMNMHRFVMWALLDEEGEFALTPFYQQEVVGKPNALSIHEADPLNFLLHLECQGRVGGEQQQGLRQRVETLLNSMEHIEYRTSHSAAHAFFRLILHRPDIFLETAAGREGGQRGGDEANDASVLDRLEVERSFDRQYPGQRTHLNSIILNICQANDDFSTMLIQRLQEKGGELTPSTDVIVDGVKLSYMSILVRYRGIITWDAWTIGTAVIRSGMRGLQADVIALMAEADSRDLVLDCTAYSILLSVLEAADEPSAVIACAEKMKAKGVWEKTANKYPQRKMVALRKEVQELETEYARTIERKRQPHEFGSALDSVESRQQSEDLVEKYTQLIINKEALRRENKQMALIASKHAQFDARAQRLLISEGLPSLSSLISVGLNSLAFEPLTLQECHEIASEAYRDICAFLESNNYLTTGAVLCGWRDQRHLAPDHVKFTLTKRFTGTTPIELSTRAWHVTSSTQGLAGLYSPTMCLSLKRLQVVDEHNVIMYRVIPNAHATSDVQSLFLVSYFHVERSYIVLFRSVNHNKLRYGDMCESGQVAEAKWLDMFTWTLFEEDLGDANAVKFSYGGIVYSTEAASTHVWMMEILLLALRWEAKVIQPTFMLRE</sequence>
<protein>
    <submittedName>
        <fullName evidence="2">Uncharacterized protein</fullName>
    </submittedName>
</protein>
<reference evidence="2" key="2">
    <citation type="submission" date="2020-06" db="EMBL/GenBank/DDBJ databases">
        <authorList>
            <person name="Studholme D.J."/>
        </authorList>
    </citation>
    <scope>NUCLEOTIDE SEQUENCE</scope>
    <source>
        <strain evidence="2">NZFS 2646</strain>
    </source>
</reference>
<evidence type="ECO:0000313" key="2">
    <source>
        <dbReference type="EMBL" id="KAG2510801.1"/>
    </source>
</evidence>
<accession>A0A8T0LLK9</accession>
<keyword evidence="1" id="KW-0175">Coiled coil</keyword>
<reference evidence="2" key="1">
    <citation type="journal article" date="2015" name="Genom Data">
        <title>Genome sequences of six Phytophthora species associated with forests in New Zealand.</title>
        <authorList>
            <person name="Studholme D.J."/>
            <person name="McDougal R.L."/>
            <person name="Sambles C."/>
            <person name="Hansen E."/>
            <person name="Hardy G."/>
            <person name="Grant M."/>
            <person name="Ganley R.J."/>
            <person name="Williams N.M."/>
        </authorList>
    </citation>
    <scope>NUCLEOTIDE SEQUENCE</scope>
    <source>
        <strain evidence="2">NZFS 2646</strain>
    </source>
</reference>
<organism evidence="2 3">
    <name type="scientific">Phytophthora kernoviae</name>
    <dbReference type="NCBI Taxonomy" id="325452"/>
    <lineage>
        <taxon>Eukaryota</taxon>
        <taxon>Sar</taxon>
        <taxon>Stramenopiles</taxon>
        <taxon>Oomycota</taxon>
        <taxon>Peronosporomycetes</taxon>
        <taxon>Peronosporales</taxon>
        <taxon>Peronosporaceae</taxon>
        <taxon>Phytophthora</taxon>
    </lineage>
</organism>
<proteinExistence type="predicted"/>
<feature type="coiled-coil region" evidence="1">
    <location>
        <begin position="370"/>
        <end position="430"/>
    </location>
</feature>
<evidence type="ECO:0000256" key="1">
    <source>
        <dbReference type="SAM" id="Coils"/>
    </source>
</evidence>
<gene>
    <name evidence="2" type="ORF">JM16_008415</name>
</gene>
<comment type="caution">
    <text evidence="2">The sequence shown here is derived from an EMBL/GenBank/DDBJ whole genome shotgun (WGS) entry which is preliminary data.</text>
</comment>
<dbReference type="Proteomes" id="UP000785171">
    <property type="component" value="Unassembled WGS sequence"/>
</dbReference>